<keyword evidence="3" id="KW-1185">Reference proteome</keyword>
<proteinExistence type="predicted"/>
<name>J0D365_AURST</name>
<dbReference type="KEGG" id="adl:AURDEDRAFT_166361"/>
<reference evidence="3" key="1">
    <citation type="journal article" date="2012" name="Science">
        <title>The Paleozoic origin of enzymatic lignin decomposition reconstructed from 31 fungal genomes.</title>
        <authorList>
            <person name="Floudas D."/>
            <person name="Binder M."/>
            <person name="Riley R."/>
            <person name="Barry K."/>
            <person name="Blanchette R.A."/>
            <person name="Henrissat B."/>
            <person name="Martinez A.T."/>
            <person name="Otillar R."/>
            <person name="Spatafora J.W."/>
            <person name="Yadav J.S."/>
            <person name="Aerts A."/>
            <person name="Benoit I."/>
            <person name="Boyd A."/>
            <person name="Carlson A."/>
            <person name="Copeland A."/>
            <person name="Coutinho P.M."/>
            <person name="de Vries R.P."/>
            <person name="Ferreira P."/>
            <person name="Findley K."/>
            <person name="Foster B."/>
            <person name="Gaskell J."/>
            <person name="Glotzer D."/>
            <person name="Gorecki P."/>
            <person name="Heitman J."/>
            <person name="Hesse C."/>
            <person name="Hori C."/>
            <person name="Igarashi K."/>
            <person name="Jurgens J.A."/>
            <person name="Kallen N."/>
            <person name="Kersten P."/>
            <person name="Kohler A."/>
            <person name="Kuees U."/>
            <person name="Kumar T.K.A."/>
            <person name="Kuo A."/>
            <person name="LaButti K."/>
            <person name="Larrondo L.F."/>
            <person name="Lindquist E."/>
            <person name="Ling A."/>
            <person name="Lombard V."/>
            <person name="Lucas S."/>
            <person name="Lundell T."/>
            <person name="Martin R."/>
            <person name="McLaughlin D.J."/>
            <person name="Morgenstern I."/>
            <person name="Morin E."/>
            <person name="Murat C."/>
            <person name="Nagy L.G."/>
            <person name="Nolan M."/>
            <person name="Ohm R.A."/>
            <person name="Patyshakuliyeva A."/>
            <person name="Rokas A."/>
            <person name="Ruiz-Duenas F.J."/>
            <person name="Sabat G."/>
            <person name="Salamov A."/>
            <person name="Samejima M."/>
            <person name="Schmutz J."/>
            <person name="Slot J.C."/>
            <person name="St John F."/>
            <person name="Stenlid J."/>
            <person name="Sun H."/>
            <person name="Sun S."/>
            <person name="Syed K."/>
            <person name="Tsang A."/>
            <person name="Wiebenga A."/>
            <person name="Young D."/>
            <person name="Pisabarro A."/>
            <person name="Eastwood D.C."/>
            <person name="Martin F."/>
            <person name="Cullen D."/>
            <person name="Grigoriev I.V."/>
            <person name="Hibbett D.S."/>
        </authorList>
    </citation>
    <scope>NUCLEOTIDE SEQUENCE [LARGE SCALE GENOMIC DNA]</scope>
    <source>
        <strain evidence="3">TFB10046</strain>
    </source>
</reference>
<dbReference type="InParanoid" id="J0D365"/>
<organism evidence="2 3">
    <name type="scientific">Auricularia subglabra (strain TFB-10046 / SS5)</name>
    <name type="common">White-rot fungus</name>
    <name type="synonym">Auricularia delicata (strain TFB10046)</name>
    <dbReference type="NCBI Taxonomy" id="717982"/>
    <lineage>
        <taxon>Eukaryota</taxon>
        <taxon>Fungi</taxon>
        <taxon>Dikarya</taxon>
        <taxon>Basidiomycota</taxon>
        <taxon>Agaricomycotina</taxon>
        <taxon>Agaricomycetes</taxon>
        <taxon>Auriculariales</taxon>
        <taxon>Auriculariaceae</taxon>
        <taxon>Auricularia</taxon>
    </lineage>
</organism>
<accession>J0D365</accession>
<sequence>MDDEGQAIVAACRAGASTLELRTRSHDSLSLESRWRDITSLCHALALTTSYCGPRDGSYELPRASAYSLAHEFDTASPALRNAQRNENNSLRNRHSLYNSPCVPDHMDPDLRNYAEKLNLRRVEPST</sequence>
<evidence type="ECO:0000256" key="1">
    <source>
        <dbReference type="SAM" id="MobiDB-lite"/>
    </source>
</evidence>
<protein>
    <submittedName>
        <fullName evidence="2">Uncharacterized protein</fullName>
    </submittedName>
</protein>
<evidence type="ECO:0000313" key="3">
    <source>
        <dbReference type="Proteomes" id="UP000006514"/>
    </source>
</evidence>
<feature type="compositionally biased region" description="Polar residues" evidence="1">
    <location>
        <begin position="83"/>
        <end position="99"/>
    </location>
</feature>
<evidence type="ECO:0000313" key="2">
    <source>
        <dbReference type="EMBL" id="EJD44576.1"/>
    </source>
</evidence>
<dbReference type="AlphaFoldDB" id="J0D365"/>
<gene>
    <name evidence="2" type="ORF">AURDEDRAFT_166361</name>
</gene>
<feature type="region of interest" description="Disordered" evidence="1">
    <location>
        <begin position="83"/>
        <end position="102"/>
    </location>
</feature>
<dbReference type="EMBL" id="JH687770">
    <property type="protein sequence ID" value="EJD44576.1"/>
    <property type="molecule type" value="Genomic_DNA"/>
</dbReference>
<dbReference type="Proteomes" id="UP000006514">
    <property type="component" value="Unassembled WGS sequence"/>
</dbReference>